<keyword evidence="8" id="KW-1185">Reference proteome</keyword>
<dbReference type="InterPro" id="IPR013525">
    <property type="entry name" value="ABC2_TM"/>
</dbReference>
<dbReference type="InterPro" id="IPR051784">
    <property type="entry name" value="Nod_factor_ABC_transporter"/>
</dbReference>
<dbReference type="Pfam" id="PF01061">
    <property type="entry name" value="ABC2_membrane"/>
    <property type="match status" value="1"/>
</dbReference>
<dbReference type="EMBL" id="WITJ01000001">
    <property type="protein sequence ID" value="MQW38433.1"/>
    <property type="molecule type" value="Genomic_DNA"/>
</dbReference>
<name>A0A7X1Z6J0_9LACT</name>
<comment type="caution">
    <text evidence="7">The sequence shown here is derived from an EMBL/GenBank/DDBJ whole genome shotgun (WGS) entry which is preliminary data.</text>
</comment>
<feature type="transmembrane region" description="Helical" evidence="5">
    <location>
        <begin position="153"/>
        <end position="176"/>
    </location>
</feature>
<proteinExistence type="inferred from homology"/>
<dbReference type="GO" id="GO:0140359">
    <property type="term" value="F:ABC-type transporter activity"/>
    <property type="evidence" value="ECO:0007669"/>
    <property type="project" value="InterPro"/>
</dbReference>
<evidence type="ECO:0000256" key="2">
    <source>
        <dbReference type="ARBA" id="ARBA00022692"/>
    </source>
</evidence>
<organism evidence="7 8">
    <name type="scientific">Lactococcus hircilactis</name>
    <dbReference type="NCBI Taxonomy" id="1494462"/>
    <lineage>
        <taxon>Bacteria</taxon>
        <taxon>Bacillati</taxon>
        <taxon>Bacillota</taxon>
        <taxon>Bacilli</taxon>
        <taxon>Lactobacillales</taxon>
        <taxon>Streptococcaceae</taxon>
        <taxon>Lactococcus</taxon>
    </lineage>
</organism>
<feature type="transmembrane region" description="Helical" evidence="5">
    <location>
        <begin position="120"/>
        <end position="147"/>
    </location>
</feature>
<keyword evidence="5" id="KW-0813">Transport</keyword>
<evidence type="ECO:0000256" key="1">
    <source>
        <dbReference type="ARBA" id="ARBA00004141"/>
    </source>
</evidence>
<keyword evidence="2 5" id="KW-0812">Transmembrane</keyword>
<feature type="transmembrane region" description="Helical" evidence="5">
    <location>
        <begin position="49"/>
        <end position="72"/>
    </location>
</feature>
<dbReference type="InterPro" id="IPR000412">
    <property type="entry name" value="ABC_2_transport"/>
</dbReference>
<evidence type="ECO:0000259" key="6">
    <source>
        <dbReference type="PROSITE" id="PS51012"/>
    </source>
</evidence>
<feature type="transmembrane region" description="Helical" evidence="5">
    <location>
        <begin position="188"/>
        <end position="208"/>
    </location>
</feature>
<keyword evidence="5" id="KW-1003">Cell membrane</keyword>
<protein>
    <recommendedName>
        <fullName evidence="5">Transport permease protein</fullName>
    </recommendedName>
</protein>
<dbReference type="PROSITE" id="PS51012">
    <property type="entry name" value="ABC_TM2"/>
    <property type="match status" value="1"/>
</dbReference>
<dbReference type="RefSeq" id="WP_153494614.1">
    <property type="nucleotide sequence ID" value="NZ_CAXYUY010000005.1"/>
</dbReference>
<evidence type="ECO:0000313" key="8">
    <source>
        <dbReference type="Proteomes" id="UP000439550"/>
    </source>
</evidence>
<evidence type="ECO:0000256" key="4">
    <source>
        <dbReference type="ARBA" id="ARBA00023136"/>
    </source>
</evidence>
<sequence>MEKTAKIIPATERNLKNHISFSLTVKNALTFTYRALLKTIHNPETWMDITIMPIMFTLLFTYLFGGAIAGSIKAYLPTIIPGILIQTLVTSTGTAGTNLREDTDKSISNRFKSMPISRMAPLVGTLTADLVRYAIAGIIVFGMGYILGFRPAAGLGAVIISILFMMMIAWCLSWLFSFLAMSVKSVTAASTTAMLIMFPLSFLSNAFVPTNTLPSALKFFANHINPVSYAVSAVRHILKKGTIDGNFWAALIAAAVLLLTFVPLTYVTYKKKG</sequence>
<dbReference type="AlphaFoldDB" id="A0A7X1Z6J0"/>
<comment type="similarity">
    <text evidence="5">Belongs to the ABC-2 integral membrane protein family.</text>
</comment>
<feature type="domain" description="ABC transmembrane type-2" evidence="6">
    <location>
        <begin position="44"/>
        <end position="272"/>
    </location>
</feature>
<accession>A0A7X1Z6J0</accession>
<dbReference type="PANTHER" id="PTHR43229:SF2">
    <property type="entry name" value="NODULATION PROTEIN J"/>
    <property type="match status" value="1"/>
</dbReference>
<dbReference type="InterPro" id="IPR047817">
    <property type="entry name" value="ABC2_TM_bact-type"/>
</dbReference>
<reference evidence="7 8" key="1">
    <citation type="submission" date="2019-10" db="EMBL/GenBank/DDBJ databases">
        <authorList>
            <person name="Dong K."/>
        </authorList>
    </citation>
    <scope>NUCLEOTIDE SEQUENCE [LARGE SCALE GENOMIC DNA]</scope>
    <source>
        <strain evidence="7 8">DSM 28960</strain>
    </source>
</reference>
<evidence type="ECO:0000313" key="7">
    <source>
        <dbReference type="EMBL" id="MQW38433.1"/>
    </source>
</evidence>
<evidence type="ECO:0000256" key="3">
    <source>
        <dbReference type="ARBA" id="ARBA00022989"/>
    </source>
</evidence>
<feature type="transmembrane region" description="Helical" evidence="5">
    <location>
        <begin position="78"/>
        <end position="99"/>
    </location>
</feature>
<evidence type="ECO:0000256" key="5">
    <source>
        <dbReference type="RuleBase" id="RU361157"/>
    </source>
</evidence>
<keyword evidence="3 5" id="KW-1133">Transmembrane helix</keyword>
<dbReference type="PANTHER" id="PTHR43229">
    <property type="entry name" value="NODULATION PROTEIN J"/>
    <property type="match status" value="1"/>
</dbReference>
<dbReference type="GO" id="GO:0043190">
    <property type="term" value="C:ATP-binding cassette (ABC) transporter complex"/>
    <property type="evidence" value="ECO:0007669"/>
    <property type="project" value="InterPro"/>
</dbReference>
<dbReference type="Proteomes" id="UP000439550">
    <property type="component" value="Unassembled WGS sequence"/>
</dbReference>
<feature type="transmembrane region" description="Helical" evidence="5">
    <location>
        <begin position="247"/>
        <end position="269"/>
    </location>
</feature>
<dbReference type="OrthoDB" id="670210at2"/>
<dbReference type="PIRSF" id="PIRSF006648">
    <property type="entry name" value="DrrB"/>
    <property type="match status" value="1"/>
</dbReference>
<comment type="subcellular location">
    <subcellularLocation>
        <location evidence="5">Cell membrane</location>
        <topology evidence="5">Multi-pass membrane protein</topology>
    </subcellularLocation>
    <subcellularLocation>
        <location evidence="1">Membrane</location>
        <topology evidence="1">Multi-pass membrane protein</topology>
    </subcellularLocation>
</comment>
<keyword evidence="4 5" id="KW-0472">Membrane</keyword>
<gene>
    <name evidence="7" type="ORF">GHI93_00520</name>
</gene>